<evidence type="ECO:0000256" key="4">
    <source>
        <dbReference type="SAM" id="MobiDB-lite"/>
    </source>
</evidence>
<dbReference type="EMBL" id="QYCY01000001">
    <property type="protein sequence ID" value="RLV77433.1"/>
    <property type="molecule type" value="Genomic_DNA"/>
</dbReference>
<evidence type="ECO:0000313" key="6">
    <source>
        <dbReference type="EMBL" id="RLV77433.1"/>
    </source>
</evidence>
<dbReference type="InterPro" id="IPR011711">
    <property type="entry name" value="GntR_C"/>
</dbReference>
<organism evidence="6 7">
    <name type="scientific">Streptomyces rapamycinicus (strain ATCC 29253 / DSM 41530 / NRRL 5491 / AYB-994)</name>
    <name type="common">Streptomyces hygroscopicus (strain ATCC 29253)</name>
    <dbReference type="NCBI Taxonomy" id="1343740"/>
    <lineage>
        <taxon>Bacteria</taxon>
        <taxon>Bacillati</taxon>
        <taxon>Actinomycetota</taxon>
        <taxon>Actinomycetes</taxon>
        <taxon>Kitasatosporales</taxon>
        <taxon>Streptomycetaceae</taxon>
        <taxon>Streptomyces</taxon>
        <taxon>Streptomyces violaceusniger group</taxon>
    </lineage>
</organism>
<comment type="caution">
    <text evidence="6">The sequence shown here is derived from an EMBL/GenBank/DDBJ whole genome shotgun (WGS) entry which is preliminary data.</text>
</comment>
<dbReference type="InterPro" id="IPR008920">
    <property type="entry name" value="TF_FadR/GntR_C"/>
</dbReference>
<dbReference type="PANTHER" id="PTHR43537">
    <property type="entry name" value="TRANSCRIPTIONAL REGULATOR, GNTR FAMILY"/>
    <property type="match status" value="1"/>
</dbReference>
<dbReference type="Gene3D" id="1.20.120.530">
    <property type="entry name" value="GntR ligand-binding domain-like"/>
    <property type="match status" value="1"/>
</dbReference>
<dbReference type="PROSITE" id="PS50949">
    <property type="entry name" value="HTH_GNTR"/>
    <property type="match status" value="1"/>
</dbReference>
<keyword evidence="3" id="KW-0804">Transcription</keyword>
<evidence type="ECO:0000256" key="3">
    <source>
        <dbReference type="ARBA" id="ARBA00023163"/>
    </source>
</evidence>
<keyword evidence="1" id="KW-0805">Transcription regulation</keyword>
<dbReference type="SUPFAM" id="SSF48008">
    <property type="entry name" value="GntR ligand-binding domain-like"/>
    <property type="match status" value="1"/>
</dbReference>
<dbReference type="SUPFAM" id="SSF46785">
    <property type="entry name" value="Winged helix' DNA-binding domain"/>
    <property type="match status" value="1"/>
</dbReference>
<dbReference type="STRING" id="1343740.M271_39970"/>
<evidence type="ECO:0000313" key="7">
    <source>
        <dbReference type="Proteomes" id="UP000281594"/>
    </source>
</evidence>
<evidence type="ECO:0000259" key="5">
    <source>
        <dbReference type="PROSITE" id="PS50949"/>
    </source>
</evidence>
<dbReference type="InterPro" id="IPR036388">
    <property type="entry name" value="WH-like_DNA-bd_sf"/>
</dbReference>
<feature type="region of interest" description="Disordered" evidence="4">
    <location>
        <begin position="1"/>
        <end position="43"/>
    </location>
</feature>
<dbReference type="InterPro" id="IPR036390">
    <property type="entry name" value="WH_DNA-bd_sf"/>
</dbReference>
<dbReference type="Pfam" id="PF07729">
    <property type="entry name" value="FCD"/>
    <property type="match status" value="1"/>
</dbReference>
<dbReference type="RefSeq" id="WP_254807147.1">
    <property type="nucleotide sequence ID" value="NZ_CP085193.1"/>
</dbReference>
<dbReference type="AlphaFoldDB" id="A0A3L8RES6"/>
<dbReference type="InterPro" id="IPR000524">
    <property type="entry name" value="Tscrpt_reg_HTH_GntR"/>
</dbReference>
<evidence type="ECO:0000256" key="2">
    <source>
        <dbReference type="ARBA" id="ARBA00023125"/>
    </source>
</evidence>
<dbReference type="PANTHER" id="PTHR43537:SF5">
    <property type="entry name" value="UXU OPERON TRANSCRIPTIONAL REGULATOR"/>
    <property type="match status" value="1"/>
</dbReference>
<evidence type="ECO:0000256" key="1">
    <source>
        <dbReference type="ARBA" id="ARBA00023015"/>
    </source>
</evidence>
<protein>
    <recommendedName>
        <fullName evidence="5">HTH gntR-type domain-containing protein</fullName>
    </recommendedName>
</protein>
<reference evidence="6 7" key="1">
    <citation type="journal article" date="2018" name="J. Biol. Chem.">
        <title>Discovery of the actinoplanic acid pathway in Streptomyces rapamycinicus reveals a genetically conserved synergism with rapamycin.</title>
        <authorList>
            <person name="Mrak P."/>
            <person name="Krastel P."/>
            <person name="Pivk Lukancic P."/>
            <person name="Tao J."/>
            <person name="Pistorius D."/>
            <person name="Moore C.M."/>
        </authorList>
    </citation>
    <scope>NUCLEOTIDE SEQUENCE [LARGE SCALE GENOMIC DNA]</scope>
    <source>
        <strain evidence="6 7">NRRL 5491</strain>
    </source>
</reference>
<gene>
    <name evidence="6" type="ORF">D3C57_103650</name>
</gene>
<sequence length="275" mass="30853">MPESRKAAAAMSKTGPTEPSAPAVETNAGMGRTPASPKKVSQTGAAVEKIRSRIIDLTIPPGSRIDEPLLLKEFQLGRTPAREAINQLAAEGFVNIVPNRGGTFVRKLDLAEIGEIVVAHQLVENNLAQLCRLDDETLADDLERIQTRYRVEVDNRRYLNITALNEQFHMRMNQSIGNSFFHGFAQSTHRHVRRLLVYLYTLESALPEQQDEQFELNLRQHDRIIEAVRDKDRETLTEVLPEHAGATQDRLVRLLQSNTVAPFPVKLRPLALPGD</sequence>
<dbReference type="GO" id="GO:0003700">
    <property type="term" value="F:DNA-binding transcription factor activity"/>
    <property type="evidence" value="ECO:0007669"/>
    <property type="project" value="InterPro"/>
</dbReference>
<dbReference type="GO" id="GO:0003677">
    <property type="term" value="F:DNA binding"/>
    <property type="evidence" value="ECO:0007669"/>
    <property type="project" value="UniProtKB-KW"/>
</dbReference>
<feature type="domain" description="HTH gntR-type" evidence="5">
    <location>
        <begin position="40"/>
        <end position="108"/>
    </location>
</feature>
<accession>A0A3L8RES6</accession>
<dbReference type="SMART" id="SM00345">
    <property type="entry name" value="HTH_GNTR"/>
    <property type="match status" value="1"/>
</dbReference>
<dbReference type="Pfam" id="PF00392">
    <property type="entry name" value="GntR"/>
    <property type="match status" value="1"/>
</dbReference>
<proteinExistence type="predicted"/>
<name>A0A3L8RES6_STRRN</name>
<keyword evidence="2" id="KW-0238">DNA-binding</keyword>
<dbReference type="Proteomes" id="UP000281594">
    <property type="component" value="Unassembled WGS sequence"/>
</dbReference>
<dbReference type="Gene3D" id="1.10.10.10">
    <property type="entry name" value="Winged helix-like DNA-binding domain superfamily/Winged helix DNA-binding domain"/>
    <property type="match status" value="1"/>
</dbReference>